<protein>
    <submittedName>
        <fullName evidence="2">Uncharacterized protein</fullName>
    </submittedName>
</protein>
<proteinExistence type="predicted"/>
<gene>
    <name evidence="2" type="ORF">MILUP08_30063</name>
</gene>
<comment type="caution">
    <text evidence="2">The sequence shown here is derived from an EMBL/GenBank/DDBJ whole genome shotgun (WGS) entry which is preliminary data.</text>
</comment>
<reference evidence="3" key="1">
    <citation type="journal article" date="2012" name="J. Bacteriol.">
        <title>Genome Sequence of Micromonospora lupini Lupac 08, Isolated from Root Nodules of Lupinus angustifolius.</title>
        <authorList>
            <person name="Alonso-Vega P."/>
            <person name="Normand P."/>
            <person name="Bacigalupe R."/>
            <person name="Pujic P."/>
            <person name="Lajus A."/>
            <person name="Vallenet D."/>
            <person name="Carro L."/>
            <person name="Coll P."/>
            <person name="Trujillo M.E."/>
        </authorList>
    </citation>
    <scope>NUCLEOTIDE SEQUENCE [LARGE SCALE GENOMIC DNA]</scope>
    <source>
        <strain evidence="3">Lupac 08</strain>
    </source>
</reference>
<feature type="region of interest" description="Disordered" evidence="1">
    <location>
        <begin position="1"/>
        <end position="24"/>
    </location>
</feature>
<sequence length="58" mass="6683">MRWPGARASQVREPMGSCRGQERSPGVALRRLCYMTDVDKLRERRSHQVVLFDYGSEG</sequence>
<evidence type="ECO:0000256" key="1">
    <source>
        <dbReference type="SAM" id="MobiDB-lite"/>
    </source>
</evidence>
<dbReference type="AlphaFoldDB" id="I0L6A0"/>
<keyword evidence="3" id="KW-1185">Reference proteome</keyword>
<dbReference type="EMBL" id="CAIE01000034">
    <property type="protein sequence ID" value="CCH19347.1"/>
    <property type="molecule type" value="Genomic_DNA"/>
</dbReference>
<accession>I0L6A0</accession>
<dbReference type="Proteomes" id="UP000003448">
    <property type="component" value="Unassembled WGS sequence"/>
</dbReference>
<evidence type="ECO:0000313" key="2">
    <source>
        <dbReference type="EMBL" id="CCH19347.1"/>
    </source>
</evidence>
<name>I0L6A0_9ACTN</name>
<evidence type="ECO:0000313" key="3">
    <source>
        <dbReference type="Proteomes" id="UP000003448"/>
    </source>
</evidence>
<organism evidence="2 3">
    <name type="scientific">Micromonospora lupini str. Lupac 08</name>
    <dbReference type="NCBI Taxonomy" id="1150864"/>
    <lineage>
        <taxon>Bacteria</taxon>
        <taxon>Bacillati</taxon>
        <taxon>Actinomycetota</taxon>
        <taxon>Actinomycetes</taxon>
        <taxon>Micromonosporales</taxon>
        <taxon>Micromonosporaceae</taxon>
        <taxon>Micromonospora</taxon>
    </lineage>
</organism>